<accession>A0AAV7SEZ3</accession>
<protein>
    <submittedName>
        <fullName evidence="2">Uncharacterized protein</fullName>
    </submittedName>
</protein>
<sequence>MGKTDKSQAKLQFDYHKSSGPPSAGAEFGLEREPDVPSGEQQELRQILMATQHSLTQIDGKLEFLSYRMDRMTERLDKHAEHLDQSERRVSEVEDGQTQLATGHVKLDKELNSLPLKIDLFELIKHLKLKKAFQLGMKANQEKVVYGEFKKMCDLRISDIDFLTTLNELQEGKVISASNLESTLEELGFVIRMQCM</sequence>
<organism evidence="2 3">
    <name type="scientific">Pleurodeles waltl</name>
    <name type="common">Iberian ribbed newt</name>
    <dbReference type="NCBI Taxonomy" id="8319"/>
    <lineage>
        <taxon>Eukaryota</taxon>
        <taxon>Metazoa</taxon>
        <taxon>Chordata</taxon>
        <taxon>Craniata</taxon>
        <taxon>Vertebrata</taxon>
        <taxon>Euteleostomi</taxon>
        <taxon>Amphibia</taxon>
        <taxon>Batrachia</taxon>
        <taxon>Caudata</taxon>
        <taxon>Salamandroidea</taxon>
        <taxon>Salamandridae</taxon>
        <taxon>Pleurodelinae</taxon>
        <taxon>Pleurodeles</taxon>
    </lineage>
</organism>
<evidence type="ECO:0000313" key="3">
    <source>
        <dbReference type="Proteomes" id="UP001066276"/>
    </source>
</evidence>
<dbReference type="Proteomes" id="UP001066276">
    <property type="component" value="Chromosome 4_2"/>
</dbReference>
<evidence type="ECO:0000256" key="1">
    <source>
        <dbReference type="SAM" id="MobiDB-lite"/>
    </source>
</evidence>
<feature type="region of interest" description="Disordered" evidence="1">
    <location>
        <begin position="1"/>
        <end position="40"/>
    </location>
</feature>
<evidence type="ECO:0000313" key="2">
    <source>
        <dbReference type="EMBL" id="KAJ1162259.1"/>
    </source>
</evidence>
<reference evidence="2" key="1">
    <citation type="journal article" date="2022" name="bioRxiv">
        <title>Sequencing and chromosome-scale assembly of the giantPleurodeles waltlgenome.</title>
        <authorList>
            <person name="Brown T."/>
            <person name="Elewa A."/>
            <person name="Iarovenko S."/>
            <person name="Subramanian E."/>
            <person name="Araus A.J."/>
            <person name="Petzold A."/>
            <person name="Susuki M."/>
            <person name="Suzuki K.-i.T."/>
            <person name="Hayashi T."/>
            <person name="Toyoda A."/>
            <person name="Oliveira C."/>
            <person name="Osipova E."/>
            <person name="Leigh N.D."/>
            <person name="Simon A."/>
            <person name="Yun M.H."/>
        </authorList>
    </citation>
    <scope>NUCLEOTIDE SEQUENCE</scope>
    <source>
        <strain evidence="2">20211129_DDA</strain>
        <tissue evidence="2">Liver</tissue>
    </source>
</reference>
<keyword evidence="3" id="KW-1185">Reference proteome</keyword>
<dbReference type="EMBL" id="JANPWB010000008">
    <property type="protein sequence ID" value="KAJ1162259.1"/>
    <property type="molecule type" value="Genomic_DNA"/>
</dbReference>
<comment type="caution">
    <text evidence="2">The sequence shown here is derived from an EMBL/GenBank/DDBJ whole genome shotgun (WGS) entry which is preliminary data.</text>
</comment>
<gene>
    <name evidence="2" type="ORF">NDU88_002727</name>
</gene>
<name>A0AAV7SEZ3_PLEWA</name>
<feature type="compositionally biased region" description="Basic and acidic residues" evidence="1">
    <location>
        <begin position="1"/>
        <end position="17"/>
    </location>
</feature>
<dbReference type="AlphaFoldDB" id="A0AAV7SEZ3"/>
<proteinExistence type="predicted"/>